<accession>A0AAD8JRM6</accession>
<reference evidence="10" key="1">
    <citation type="journal article" date="2023" name="bioRxiv">
        <title>Improved chromosome-level genome assembly for marigold (Tagetes erecta).</title>
        <authorList>
            <person name="Jiang F."/>
            <person name="Yuan L."/>
            <person name="Wang S."/>
            <person name="Wang H."/>
            <person name="Xu D."/>
            <person name="Wang A."/>
            <person name="Fan W."/>
        </authorList>
    </citation>
    <scope>NUCLEOTIDE SEQUENCE</scope>
    <source>
        <strain evidence="10">WSJ</strain>
        <tissue evidence="10">Leaf</tissue>
    </source>
</reference>
<evidence type="ECO:0000256" key="4">
    <source>
        <dbReference type="ARBA" id="ARBA00022722"/>
    </source>
</evidence>
<evidence type="ECO:0000256" key="5">
    <source>
        <dbReference type="ARBA" id="ARBA00022723"/>
    </source>
</evidence>
<comment type="subcellular location">
    <subcellularLocation>
        <location evidence="2">Nucleus</location>
    </subcellularLocation>
</comment>
<evidence type="ECO:0000256" key="8">
    <source>
        <dbReference type="SAM" id="MobiDB-lite"/>
    </source>
</evidence>
<comment type="similarity">
    <text evidence="3">Belongs to the HARBI1 family.</text>
</comment>
<sequence>MAPLRRSISKRKQSTATVVTPPLTEPQPADWWHHFSQRFNEELKDSTDSQTFESMFKMSMKTFCYITSAVQEQMVANDTQFLDLNGNQLNLYDMVAIALWLLSSGESFSTVGTSLNLNQATVAELTKRFVEALLLKTDSYIYWPSTKSEMRDIISKFEKIGGLPNCCGVIDSTHILMTLPVVDRSANVWCDRQGNHSMTLQAIVDPYLRFRDINAGHPGSLTDEFIYNNSLVFKRCEDGVWLNGKQRPLSDGGCYINEYIVGDSSLPLQKWMLTPYRGDDLSDFEVIFNDSLFDTQMVAKNAFVKLKENWKILKVVWWRPDKRSLTKVINACCILHNILIDMEDEVQEKLVFDDCNDLDYCPVFSNADQDLDGSVLREKFECRNFDVKKLLNDKKFWFASFLIAWAAALQGHMMWLQRQDSFKQKFGTLEEDQNTDNQHDSTHDL</sequence>
<dbReference type="GO" id="GO:0005634">
    <property type="term" value="C:nucleus"/>
    <property type="evidence" value="ECO:0007669"/>
    <property type="project" value="UniProtKB-SubCell"/>
</dbReference>
<dbReference type="AlphaFoldDB" id="A0AAD8JRM6"/>
<feature type="domain" description="DDE Tnp4" evidence="9">
    <location>
        <begin position="170"/>
        <end position="337"/>
    </location>
</feature>
<dbReference type="PANTHER" id="PTHR22930:SF291">
    <property type="entry name" value="EXPRESSED PROTEIN"/>
    <property type="match status" value="1"/>
</dbReference>
<evidence type="ECO:0000256" key="7">
    <source>
        <dbReference type="ARBA" id="ARBA00023242"/>
    </source>
</evidence>
<name>A0AAD8JRM6_TARER</name>
<dbReference type="PANTHER" id="PTHR22930">
    <property type="match status" value="1"/>
</dbReference>
<dbReference type="EMBL" id="JAUHHV010000010">
    <property type="protein sequence ID" value="KAK1409494.1"/>
    <property type="molecule type" value="Genomic_DNA"/>
</dbReference>
<proteinExistence type="inferred from homology"/>
<dbReference type="Pfam" id="PF13359">
    <property type="entry name" value="DDE_Tnp_4"/>
    <property type="match status" value="1"/>
</dbReference>
<feature type="region of interest" description="Disordered" evidence="8">
    <location>
        <begin position="1"/>
        <end position="20"/>
    </location>
</feature>
<dbReference type="GO" id="GO:0004518">
    <property type="term" value="F:nuclease activity"/>
    <property type="evidence" value="ECO:0007669"/>
    <property type="project" value="UniProtKB-KW"/>
</dbReference>
<organism evidence="10 11">
    <name type="scientific">Tagetes erecta</name>
    <name type="common">African marigold</name>
    <dbReference type="NCBI Taxonomy" id="13708"/>
    <lineage>
        <taxon>Eukaryota</taxon>
        <taxon>Viridiplantae</taxon>
        <taxon>Streptophyta</taxon>
        <taxon>Embryophyta</taxon>
        <taxon>Tracheophyta</taxon>
        <taxon>Spermatophyta</taxon>
        <taxon>Magnoliopsida</taxon>
        <taxon>eudicotyledons</taxon>
        <taxon>Gunneridae</taxon>
        <taxon>Pentapetalae</taxon>
        <taxon>asterids</taxon>
        <taxon>campanulids</taxon>
        <taxon>Asterales</taxon>
        <taxon>Asteraceae</taxon>
        <taxon>Asteroideae</taxon>
        <taxon>Heliantheae alliance</taxon>
        <taxon>Tageteae</taxon>
        <taxon>Tagetes</taxon>
    </lineage>
</organism>
<dbReference type="GO" id="GO:0016787">
    <property type="term" value="F:hydrolase activity"/>
    <property type="evidence" value="ECO:0007669"/>
    <property type="project" value="UniProtKB-KW"/>
</dbReference>
<evidence type="ECO:0000256" key="1">
    <source>
        <dbReference type="ARBA" id="ARBA00001968"/>
    </source>
</evidence>
<dbReference type="GO" id="GO:0046872">
    <property type="term" value="F:metal ion binding"/>
    <property type="evidence" value="ECO:0007669"/>
    <property type="project" value="UniProtKB-KW"/>
</dbReference>
<keyword evidence="5" id="KW-0479">Metal-binding</keyword>
<evidence type="ECO:0000259" key="9">
    <source>
        <dbReference type="Pfam" id="PF13359"/>
    </source>
</evidence>
<dbReference type="InterPro" id="IPR045249">
    <property type="entry name" value="HARBI1-like"/>
</dbReference>
<evidence type="ECO:0000256" key="3">
    <source>
        <dbReference type="ARBA" id="ARBA00006958"/>
    </source>
</evidence>
<keyword evidence="11" id="KW-1185">Reference proteome</keyword>
<evidence type="ECO:0000313" key="10">
    <source>
        <dbReference type="EMBL" id="KAK1409494.1"/>
    </source>
</evidence>
<keyword evidence="4" id="KW-0540">Nuclease</keyword>
<protein>
    <recommendedName>
        <fullName evidence="9">DDE Tnp4 domain-containing protein</fullName>
    </recommendedName>
</protein>
<keyword evidence="7" id="KW-0539">Nucleus</keyword>
<dbReference type="InterPro" id="IPR027806">
    <property type="entry name" value="HARBI1_dom"/>
</dbReference>
<evidence type="ECO:0000256" key="6">
    <source>
        <dbReference type="ARBA" id="ARBA00022801"/>
    </source>
</evidence>
<evidence type="ECO:0000313" key="11">
    <source>
        <dbReference type="Proteomes" id="UP001229421"/>
    </source>
</evidence>
<keyword evidence="6" id="KW-0378">Hydrolase</keyword>
<comment type="cofactor">
    <cofactor evidence="1">
        <name>a divalent metal cation</name>
        <dbReference type="ChEBI" id="CHEBI:60240"/>
    </cofactor>
</comment>
<comment type="caution">
    <text evidence="10">The sequence shown here is derived from an EMBL/GenBank/DDBJ whole genome shotgun (WGS) entry which is preliminary data.</text>
</comment>
<evidence type="ECO:0000256" key="2">
    <source>
        <dbReference type="ARBA" id="ARBA00004123"/>
    </source>
</evidence>
<dbReference type="Proteomes" id="UP001229421">
    <property type="component" value="Unassembled WGS sequence"/>
</dbReference>
<gene>
    <name evidence="10" type="ORF">QVD17_36020</name>
</gene>